<dbReference type="FunFam" id="3.30.70.600:FF:000003">
    <property type="entry name" value="30S ribosomal protein S10"/>
    <property type="match status" value="1"/>
</dbReference>
<dbReference type="SUPFAM" id="SSF54999">
    <property type="entry name" value="Ribosomal protein S10"/>
    <property type="match status" value="1"/>
</dbReference>
<evidence type="ECO:0000256" key="3">
    <source>
        <dbReference type="ARBA" id="ARBA00023274"/>
    </source>
</evidence>
<dbReference type="InterPro" id="IPR018268">
    <property type="entry name" value="Ribosomal_uS10_CS"/>
</dbReference>
<dbReference type="InterPro" id="IPR001848">
    <property type="entry name" value="Ribosomal_uS10"/>
</dbReference>
<protein>
    <submittedName>
        <fullName evidence="5">Ribosomal_S10 domain-containing protein</fullName>
    </submittedName>
</protein>
<dbReference type="Pfam" id="PF00338">
    <property type="entry name" value="Ribosomal_S10"/>
    <property type="match status" value="1"/>
</dbReference>
<comment type="caution">
    <text evidence="5">The sequence shown here is derived from an EMBL/GenBank/DDBJ whole genome shotgun (WGS) entry which is preliminary data.</text>
</comment>
<dbReference type="InterPro" id="IPR036838">
    <property type="entry name" value="Ribosomal_uS10_dom_sf"/>
</dbReference>
<dbReference type="Gene3D" id="3.30.70.600">
    <property type="entry name" value="Ribosomal protein S10 domain"/>
    <property type="match status" value="1"/>
</dbReference>
<dbReference type="InterPro" id="IPR027486">
    <property type="entry name" value="Ribosomal_uS10_dom"/>
</dbReference>
<evidence type="ECO:0000313" key="5">
    <source>
        <dbReference type="EMBL" id="GFH11364.1"/>
    </source>
</evidence>
<evidence type="ECO:0000256" key="2">
    <source>
        <dbReference type="ARBA" id="ARBA00022980"/>
    </source>
</evidence>
<dbReference type="GO" id="GO:0006412">
    <property type="term" value="P:translation"/>
    <property type="evidence" value="ECO:0007669"/>
    <property type="project" value="InterPro"/>
</dbReference>
<organism evidence="5 6">
    <name type="scientific">Haematococcus lacustris</name>
    <name type="common">Green alga</name>
    <name type="synonym">Haematococcus pluvialis</name>
    <dbReference type="NCBI Taxonomy" id="44745"/>
    <lineage>
        <taxon>Eukaryota</taxon>
        <taxon>Viridiplantae</taxon>
        <taxon>Chlorophyta</taxon>
        <taxon>core chlorophytes</taxon>
        <taxon>Chlorophyceae</taxon>
        <taxon>CS clade</taxon>
        <taxon>Chlamydomonadales</taxon>
        <taxon>Haematococcaceae</taxon>
        <taxon>Haematococcus</taxon>
    </lineage>
</organism>
<dbReference type="PROSITE" id="PS00361">
    <property type="entry name" value="RIBOSOMAL_S10"/>
    <property type="match status" value="1"/>
</dbReference>
<keyword evidence="2" id="KW-0689">Ribosomal protein</keyword>
<evidence type="ECO:0000313" key="6">
    <source>
        <dbReference type="Proteomes" id="UP000485058"/>
    </source>
</evidence>
<dbReference type="PANTHER" id="PTHR11700">
    <property type="entry name" value="30S RIBOSOMAL PROTEIN S10 FAMILY MEMBER"/>
    <property type="match status" value="1"/>
</dbReference>
<comment type="similarity">
    <text evidence="1">Belongs to the universal ribosomal protein uS10 family.</text>
</comment>
<dbReference type="GO" id="GO:0003723">
    <property type="term" value="F:RNA binding"/>
    <property type="evidence" value="ECO:0007669"/>
    <property type="project" value="InterPro"/>
</dbReference>
<dbReference type="EMBL" id="BLLF01000396">
    <property type="protein sequence ID" value="GFH11364.1"/>
    <property type="molecule type" value="Genomic_DNA"/>
</dbReference>
<sequence>MANENIRLRVRMRGYDVGLLAEAVDQIRLIADATGSMFKGPVMLPTRRKLYCVLRSPHVNKDAREHFEVRTHHRLIDLKNLSSQTVEAMMQWVPPPGLEVEASIV</sequence>
<dbReference type="PRINTS" id="PR00971">
    <property type="entry name" value="RIBOSOMALS10"/>
</dbReference>
<dbReference type="AlphaFoldDB" id="A0A699YWZ0"/>
<keyword evidence="3" id="KW-0687">Ribonucleoprotein</keyword>
<dbReference type="GO" id="GO:0005840">
    <property type="term" value="C:ribosome"/>
    <property type="evidence" value="ECO:0007669"/>
    <property type="project" value="UniProtKB-KW"/>
</dbReference>
<dbReference type="HAMAP" id="MF_00508">
    <property type="entry name" value="Ribosomal_uS10"/>
    <property type="match status" value="1"/>
</dbReference>
<dbReference type="SMART" id="SM01403">
    <property type="entry name" value="Ribosomal_S10"/>
    <property type="match status" value="1"/>
</dbReference>
<evidence type="ECO:0000256" key="1">
    <source>
        <dbReference type="ARBA" id="ARBA00007102"/>
    </source>
</evidence>
<feature type="domain" description="Small ribosomal subunit protein uS10" evidence="4">
    <location>
        <begin position="9"/>
        <end position="103"/>
    </location>
</feature>
<evidence type="ECO:0000259" key="4">
    <source>
        <dbReference type="SMART" id="SM01403"/>
    </source>
</evidence>
<dbReference type="NCBIfam" id="TIGR01049">
    <property type="entry name" value="rpsJ_bact"/>
    <property type="match status" value="1"/>
</dbReference>
<proteinExistence type="inferred from homology"/>
<accession>A0A699YWZ0</accession>
<gene>
    <name evidence="5" type="ORF">HaLaN_06849</name>
</gene>
<dbReference type="GO" id="GO:1990904">
    <property type="term" value="C:ribonucleoprotein complex"/>
    <property type="evidence" value="ECO:0007669"/>
    <property type="project" value="UniProtKB-KW"/>
</dbReference>
<dbReference type="GO" id="GO:0003735">
    <property type="term" value="F:structural constituent of ribosome"/>
    <property type="evidence" value="ECO:0007669"/>
    <property type="project" value="InterPro"/>
</dbReference>
<name>A0A699YWZ0_HAELA</name>
<dbReference type="NCBIfam" id="NF001861">
    <property type="entry name" value="PRK00596.1"/>
    <property type="match status" value="1"/>
</dbReference>
<keyword evidence="6" id="KW-1185">Reference proteome</keyword>
<reference evidence="5 6" key="1">
    <citation type="submission" date="2020-02" db="EMBL/GenBank/DDBJ databases">
        <title>Draft genome sequence of Haematococcus lacustris strain NIES-144.</title>
        <authorList>
            <person name="Morimoto D."/>
            <person name="Nakagawa S."/>
            <person name="Yoshida T."/>
            <person name="Sawayama S."/>
        </authorList>
    </citation>
    <scope>NUCLEOTIDE SEQUENCE [LARGE SCALE GENOMIC DNA]</scope>
    <source>
        <strain evidence="5 6">NIES-144</strain>
    </source>
</reference>
<dbReference type="Proteomes" id="UP000485058">
    <property type="component" value="Unassembled WGS sequence"/>
</dbReference>